<proteinExistence type="predicted"/>
<evidence type="ECO:0000313" key="2">
    <source>
        <dbReference type="RefSeq" id="XP_048135886.1"/>
    </source>
</evidence>
<sequence length="125" mass="14305">MSFFQLKEYSGLGTMWCSVGFHSTEADNVKPAGSGCASCNEDKRNDVSNNCSRYRRALRIGGCHVSTNKWQDFVDATSRYVRLRMRISWYSVTKNRKSLASGEPLWHLLLNVMVLDCDLKLTLRF</sequence>
<name>A0ABM3HH03_9MYRT</name>
<gene>
    <name evidence="2" type="primary">LOC115726123</name>
</gene>
<accession>A0ABM3HH03</accession>
<dbReference type="RefSeq" id="XP_048135886.1">
    <property type="nucleotide sequence ID" value="XM_048279929.1"/>
</dbReference>
<dbReference type="Proteomes" id="UP000827889">
    <property type="component" value="Chromosome 6"/>
</dbReference>
<protein>
    <submittedName>
        <fullName evidence="2">Uncharacterized protein LOC115726123</fullName>
    </submittedName>
</protein>
<organism evidence="1 2">
    <name type="scientific">Rhodamnia argentea</name>
    <dbReference type="NCBI Taxonomy" id="178133"/>
    <lineage>
        <taxon>Eukaryota</taxon>
        <taxon>Viridiplantae</taxon>
        <taxon>Streptophyta</taxon>
        <taxon>Embryophyta</taxon>
        <taxon>Tracheophyta</taxon>
        <taxon>Spermatophyta</taxon>
        <taxon>Magnoliopsida</taxon>
        <taxon>eudicotyledons</taxon>
        <taxon>Gunneridae</taxon>
        <taxon>Pentapetalae</taxon>
        <taxon>rosids</taxon>
        <taxon>malvids</taxon>
        <taxon>Myrtales</taxon>
        <taxon>Myrtaceae</taxon>
        <taxon>Myrtoideae</taxon>
        <taxon>Myrteae</taxon>
        <taxon>Australasian group</taxon>
        <taxon>Rhodamnia</taxon>
    </lineage>
</organism>
<dbReference type="GeneID" id="115726123"/>
<reference evidence="2" key="1">
    <citation type="submission" date="2025-08" db="UniProtKB">
        <authorList>
            <consortium name="RefSeq"/>
        </authorList>
    </citation>
    <scope>IDENTIFICATION</scope>
    <source>
        <tissue evidence="2">Leaf</tissue>
    </source>
</reference>
<keyword evidence="1" id="KW-1185">Reference proteome</keyword>
<evidence type="ECO:0000313" key="1">
    <source>
        <dbReference type="Proteomes" id="UP000827889"/>
    </source>
</evidence>